<evidence type="ECO:0000256" key="4">
    <source>
        <dbReference type="ARBA" id="ARBA00022496"/>
    </source>
</evidence>
<reference evidence="15 16" key="1">
    <citation type="submission" date="2024-09" db="EMBL/GenBank/DDBJ databases">
        <authorList>
            <person name="Sun Q."/>
            <person name="Mori K."/>
        </authorList>
    </citation>
    <scope>NUCLEOTIDE SEQUENCE [LARGE SCALE GENOMIC DNA]</scope>
    <source>
        <strain evidence="15 16">CICC 11035S</strain>
    </source>
</reference>
<dbReference type="Pfam" id="PF07715">
    <property type="entry name" value="Plug"/>
    <property type="match status" value="1"/>
</dbReference>
<keyword evidence="5 11" id="KW-0812">Transmembrane</keyword>
<keyword evidence="2 11" id="KW-0813">Transport</keyword>
<dbReference type="PROSITE" id="PS52016">
    <property type="entry name" value="TONB_DEPENDENT_REC_3"/>
    <property type="match status" value="1"/>
</dbReference>
<feature type="domain" description="TonB-dependent receptor plug" evidence="14">
    <location>
        <begin position="53"/>
        <end position="159"/>
    </location>
</feature>
<comment type="caution">
    <text evidence="15">The sequence shown here is derived from an EMBL/GenBank/DDBJ whole genome shotgun (WGS) entry which is preliminary data.</text>
</comment>
<dbReference type="PANTHER" id="PTHR32552:SF81">
    <property type="entry name" value="TONB-DEPENDENT OUTER MEMBRANE RECEPTOR"/>
    <property type="match status" value="1"/>
</dbReference>
<keyword evidence="16" id="KW-1185">Reference proteome</keyword>
<dbReference type="InterPro" id="IPR036942">
    <property type="entry name" value="Beta-barrel_TonB_sf"/>
</dbReference>
<keyword evidence="4" id="KW-0410">Iron transport</keyword>
<evidence type="ECO:0000256" key="6">
    <source>
        <dbReference type="ARBA" id="ARBA00023004"/>
    </source>
</evidence>
<gene>
    <name evidence="15" type="ORF">ACFFF8_09640</name>
</gene>
<dbReference type="RefSeq" id="WP_267224701.1">
    <property type="nucleotide sequence ID" value="NZ_JAPCWC010000042.1"/>
</dbReference>
<evidence type="ECO:0000256" key="3">
    <source>
        <dbReference type="ARBA" id="ARBA00022452"/>
    </source>
</evidence>
<evidence type="ECO:0000256" key="8">
    <source>
        <dbReference type="ARBA" id="ARBA00023077"/>
    </source>
</evidence>
<evidence type="ECO:0000313" key="15">
    <source>
        <dbReference type="EMBL" id="MFC0684856.1"/>
    </source>
</evidence>
<dbReference type="Gene3D" id="2.40.170.20">
    <property type="entry name" value="TonB-dependent receptor, beta-barrel domain"/>
    <property type="match status" value="1"/>
</dbReference>
<evidence type="ECO:0000313" key="16">
    <source>
        <dbReference type="Proteomes" id="UP001589858"/>
    </source>
</evidence>
<evidence type="ECO:0000256" key="2">
    <source>
        <dbReference type="ARBA" id="ARBA00022448"/>
    </source>
</evidence>
<evidence type="ECO:0000259" key="13">
    <source>
        <dbReference type="Pfam" id="PF00593"/>
    </source>
</evidence>
<dbReference type="EMBL" id="JBHLTM010000031">
    <property type="protein sequence ID" value="MFC0684856.1"/>
    <property type="molecule type" value="Genomic_DNA"/>
</dbReference>
<evidence type="ECO:0000256" key="10">
    <source>
        <dbReference type="ARBA" id="ARBA00023237"/>
    </source>
</evidence>
<dbReference type="SUPFAM" id="SSF56935">
    <property type="entry name" value="Porins"/>
    <property type="match status" value="1"/>
</dbReference>
<keyword evidence="6" id="KW-0408">Iron</keyword>
<keyword evidence="3 11" id="KW-1134">Transmembrane beta strand</keyword>
<name>A0ABV6S715_9SPHN</name>
<accession>A0ABV6S715</accession>
<dbReference type="InterPro" id="IPR039426">
    <property type="entry name" value="TonB-dep_rcpt-like"/>
</dbReference>
<dbReference type="PANTHER" id="PTHR32552">
    <property type="entry name" value="FERRICHROME IRON RECEPTOR-RELATED"/>
    <property type="match status" value="1"/>
</dbReference>
<evidence type="ECO:0000259" key="14">
    <source>
        <dbReference type="Pfam" id="PF07715"/>
    </source>
</evidence>
<dbReference type="Pfam" id="PF00593">
    <property type="entry name" value="TonB_dep_Rec_b-barrel"/>
    <property type="match status" value="1"/>
</dbReference>
<evidence type="ECO:0000256" key="9">
    <source>
        <dbReference type="ARBA" id="ARBA00023136"/>
    </source>
</evidence>
<keyword evidence="9 11" id="KW-0472">Membrane</keyword>
<evidence type="ECO:0000256" key="5">
    <source>
        <dbReference type="ARBA" id="ARBA00022692"/>
    </source>
</evidence>
<keyword evidence="8 12" id="KW-0798">TonB box</keyword>
<organism evidence="15 16">
    <name type="scientific">Novosphingobium clariflavum</name>
    <dbReference type="NCBI Taxonomy" id="2029884"/>
    <lineage>
        <taxon>Bacteria</taxon>
        <taxon>Pseudomonadati</taxon>
        <taxon>Pseudomonadota</taxon>
        <taxon>Alphaproteobacteria</taxon>
        <taxon>Sphingomonadales</taxon>
        <taxon>Sphingomonadaceae</taxon>
        <taxon>Novosphingobium</taxon>
    </lineage>
</organism>
<evidence type="ECO:0000256" key="11">
    <source>
        <dbReference type="PROSITE-ProRule" id="PRU01360"/>
    </source>
</evidence>
<comment type="similarity">
    <text evidence="11 12">Belongs to the TonB-dependent receptor family.</text>
</comment>
<sequence>MIASRAFVIGRTSLIVLANSNSVYAQERPAEPPTELRAEDVIIVEARRRDENLQDVPLVVNAVTSDQIDKLNIRDFRDITGVVPGLSLTSNANGIGSSSSMRGVNHDVNVSGNNGTIQYYYNDAPVASNLVLQAMYDIGQIEVLRGPQGTLRGKATPSGSITVGLRKPDLSQPGANVSVSAGSASARNLQAAINVPIIADKLGVRIAGLYDYNRGNRVYSINSDSDPMRKTRSIRASARAEPTDFLKFGFVYQALQVNALQFDQMESTDLFNPSSVPSSNANDYGTLTLKDRASVMAYPRDLAQNFKFYGWDAEADLLGQSLIYVGARQTTTFHALTPQDTTNFFSSLAPTQQTTTRGEGTTHEIRLQNQERIAGIFDCVVGYFHSDGSSNTVNISPSVLRFYGKIPPSTTFPLPVPPRVNDTPIYLPPGGGETESSFFGNVTVHLGEGTELAGGLRRIKYVNDSTGVYISCTPEKYAAGTCVQTPGTENDSRVHKTIYNATVRHRFNDSLMVYAATGSSWRPPVRAIGDFSVSYSPNEIEHTAFGSETSKSYELGFKSDWLDHSLAFNVTGYHQKFKNYPFRAGTGIYYVNVDSTGALTRGQFNFISAVPVTVNGVEAELSYRPSNRFNLASTLNYSKSKIGNAMVACTDALNNATGAVGSDGIPDSVVPSLAQLQAAYGTEHLAECPSSGGSATFLPPWSGSIQAEYTMPLTGRADGYLRGLLAWRGKSQNDPDNPFDNVGAYGLLNLFVGLRDPGGAWELSFYGKNLTNITKLLSRDSSPLSTGTVDILLGAPTFTTPVGTASSTFTSRYTNVTTTPAREFGVNFRVAFGSR</sequence>
<dbReference type="InterPro" id="IPR000531">
    <property type="entry name" value="Beta-barrel_TonB"/>
</dbReference>
<protein>
    <submittedName>
        <fullName evidence="15">TonB-dependent receptor</fullName>
    </submittedName>
</protein>
<dbReference type="InterPro" id="IPR012910">
    <property type="entry name" value="Plug_dom"/>
</dbReference>
<feature type="domain" description="TonB-dependent receptor-like beta-barrel" evidence="13">
    <location>
        <begin position="279"/>
        <end position="770"/>
    </location>
</feature>
<evidence type="ECO:0000256" key="7">
    <source>
        <dbReference type="ARBA" id="ARBA00023065"/>
    </source>
</evidence>
<proteinExistence type="inferred from homology"/>
<keyword evidence="7" id="KW-0406">Ion transport</keyword>
<evidence type="ECO:0000256" key="12">
    <source>
        <dbReference type="RuleBase" id="RU003357"/>
    </source>
</evidence>
<evidence type="ECO:0000256" key="1">
    <source>
        <dbReference type="ARBA" id="ARBA00004571"/>
    </source>
</evidence>
<dbReference type="Proteomes" id="UP001589858">
    <property type="component" value="Unassembled WGS sequence"/>
</dbReference>
<keyword evidence="10 11" id="KW-0998">Cell outer membrane</keyword>
<comment type="subcellular location">
    <subcellularLocation>
        <location evidence="1 11">Cell outer membrane</location>
        <topology evidence="1 11">Multi-pass membrane protein</topology>
    </subcellularLocation>
</comment>
<keyword evidence="15" id="KW-0675">Receptor</keyword>